<organism evidence="2 3">
    <name type="scientific">Helicostylum pulchrum</name>
    <dbReference type="NCBI Taxonomy" id="562976"/>
    <lineage>
        <taxon>Eukaryota</taxon>
        <taxon>Fungi</taxon>
        <taxon>Fungi incertae sedis</taxon>
        <taxon>Mucoromycota</taxon>
        <taxon>Mucoromycotina</taxon>
        <taxon>Mucoromycetes</taxon>
        <taxon>Mucorales</taxon>
        <taxon>Mucorineae</taxon>
        <taxon>Mucoraceae</taxon>
        <taxon>Helicostylum</taxon>
    </lineage>
</organism>
<gene>
    <name evidence="2" type="ORF">HPULCUR_002869</name>
</gene>
<keyword evidence="1" id="KW-1133">Transmembrane helix</keyword>
<keyword evidence="1" id="KW-0472">Membrane</keyword>
<evidence type="ECO:0000313" key="2">
    <source>
        <dbReference type="EMBL" id="GAA5797482.1"/>
    </source>
</evidence>
<feature type="transmembrane region" description="Helical" evidence="1">
    <location>
        <begin position="126"/>
        <end position="147"/>
    </location>
</feature>
<evidence type="ECO:0000256" key="1">
    <source>
        <dbReference type="SAM" id="Phobius"/>
    </source>
</evidence>
<keyword evidence="1" id="KW-0812">Transmembrane</keyword>
<comment type="caution">
    <text evidence="2">The sequence shown here is derived from an EMBL/GenBank/DDBJ whole genome shotgun (WGS) entry which is preliminary data.</text>
</comment>
<feature type="transmembrane region" description="Helical" evidence="1">
    <location>
        <begin position="26"/>
        <end position="47"/>
    </location>
</feature>
<accession>A0ABP9XTQ0</accession>
<feature type="transmembrane region" description="Helical" evidence="1">
    <location>
        <begin position="59"/>
        <end position="81"/>
    </location>
</feature>
<reference evidence="2 3" key="1">
    <citation type="submission" date="2024-04" db="EMBL/GenBank/DDBJ databases">
        <title>genome sequences of Mucor flavus KT1a and Helicostylum pulchrum KT1b strains isolation_sourced from the surface of a dry-aged beef.</title>
        <authorList>
            <person name="Toyotome T."/>
            <person name="Hosono M."/>
            <person name="Torimaru M."/>
            <person name="Fukuda K."/>
            <person name="Mikami N."/>
        </authorList>
    </citation>
    <scope>NUCLEOTIDE SEQUENCE [LARGE SCALE GENOMIC DNA]</scope>
    <source>
        <strain evidence="2 3">KT1b</strain>
    </source>
</reference>
<dbReference type="EMBL" id="BAABUJ010000008">
    <property type="protein sequence ID" value="GAA5797482.1"/>
    <property type="molecule type" value="Genomic_DNA"/>
</dbReference>
<feature type="transmembrane region" description="Helical" evidence="1">
    <location>
        <begin position="87"/>
        <end position="105"/>
    </location>
</feature>
<name>A0ABP9XTQ0_9FUNG</name>
<dbReference type="Proteomes" id="UP001476247">
    <property type="component" value="Unassembled WGS sequence"/>
</dbReference>
<keyword evidence="3" id="KW-1185">Reference proteome</keyword>
<protein>
    <submittedName>
        <fullName evidence="2">Uncharacterized protein</fullName>
    </submittedName>
</protein>
<evidence type="ECO:0000313" key="3">
    <source>
        <dbReference type="Proteomes" id="UP001476247"/>
    </source>
</evidence>
<proteinExistence type="predicted"/>
<sequence>MDRAKVRETHNNYIHEKVKLKRYIRYLWWVVLFPATIISIVTLWQLWTQYYQISKVVRIVLLSIYSFFMAFILSDLIVVIFCEYGQLVITMTCFGTVSIVLFTFQKKYRFRGPMPISMGLRDVYKLNPVQILGPVAISSLISMYFVLEMYYAMGFMTVDDYILAYISFHIDLAYPINCLHHVCEISENVDDFTEYFNPDPHGSHG</sequence>